<dbReference type="Gene3D" id="1.10.287.950">
    <property type="entry name" value="Methyl-accepting chemotaxis protein"/>
    <property type="match status" value="1"/>
</dbReference>
<dbReference type="NCBIfam" id="TIGR03062">
    <property type="entry name" value="pip_yhgE_Cterm"/>
    <property type="match status" value="1"/>
</dbReference>
<dbReference type="InterPro" id="IPR017500">
    <property type="entry name" value="Phage_infect_YhgE_N"/>
</dbReference>
<dbReference type="NCBIfam" id="TIGR03061">
    <property type="entry name" value="pip_yhgE_Nterm"/>
    <property type="match status" value="1"/>
</dbReference>
<dbReference type="AlphaFoldDB" id="A0A5B2XFC9"/>
<dbReference type="InterPro" id="IPR013525">
    <property type="entry name" value="ABC2_TM"/>
</dbReference>
<feature type="transmembrane region" description="Helical" evidence="6">
    <location>
        <begin position="533"/>
        <end position="558"/>
    </location>
</feature>
<name>A0A5B2XFC9_9PSEU</name>
<dbReference type="OrthoDB" id="9811483at2"/>
<dbReference type="PANTHER" id="PTHR43077:SF5">
    <property type="entry name" value="PHAGE INFECTION PROTEIN"/>
    <property type="match status" value="1"/>
</dbReference>
<dbReference type="SUPFAM" id="SSF58104">
    <property type="entry name" value="Methyl-accepting chemotaxis protein (MCP) signaling domain"/>
    <property type="match status" value="1"/>
</dbReference>
<comment type="caution">
    <text evidence="8">The sequence shown here is derived from an EMBL/GenBank/DDBJ whole genome shotgun (WGS) entry which is preliminary data.</text>
</comment>
<reference evidence="8 9" key="2">
    <citation type="submission" date="2019-09" db="EMBL/GenBank/DDBJ databases">
        <authorList>
            <person name="Jin C."/>
        </authorList>
    </citation>
    <scope>NUCLEOTIDE SEQUENCE [LARGE SCALE GENOMIC DNA]</scope>
    <source>
        <strain evidence="8 9">AN110305</strain>
    </source>
</reference>
<dbReference type="InterPro" id="IPR051328">
    <property type="entry name" value="T7SS_ABC-Transporter"/>
</dbReference>
<dbReference type="GO" id="GO:0016020">
    <property type="term" value="C:membrane"/>
    <property type="evidence" value="ECO:0007669"/>
    <property type="project" value="UniProtKB-SubCell"/>
</dbReference>
<evidence type="ECO:0000256" key="6">
    <source>
        <dbReference type="SAM" id="Phobius"/>
    </source>
</evidence>
<evidence type="ECO:0000256" key="4">
    <source>
        <dbReference type="ARBA" id="ARBA00023136"/>
    </source>
</evidence>
<feature type="transmembrane region" description="Helical" evidence="6">
    <location>
        <begin position="594"/>
        <end position="613"/>
    </location>
</feature>
<evidence type="ECO:0000313" key="9">
    <source>
        <dbReference type="Proteomes" id="UP000323454"/>
    </source>
</evidence>
<dbReference type="Pfam" id="PF12698">
    <property type="entry name" value="ABC2_membrane_3"/>
    <property type="match status" value="1"/>
</dbReference>
<feature type="domain" description="ABC-2 type transporter transmembrane" evidence="7">
    <location>
        <begin position="473"/>
        <end position="667"/>
    </location>
</feature>
<dbReference type="EMBL" id="VUOB01000027">
    <property type="protein sequence ID" value="KAA2261620.1"/>
    <property type="molecule type" value="Genomic_DNA"/>
</dbReference>
<feature type="region of interest" description="Disordered" evidence="5">
    <location>
        <begin position="233"/>
        <end position="254"/>
    </location>
</feature>
<dbReference type="RefSeq" id="WP_149850415.1">
    <property type="nucleotide sequence ID" value="NZ_VUOB01000027.1"/>
</dbReference>
<evidence type="ECO:0000313" key="8">
    <source>
        <dbReference type="EMBL" id="KAA2261620.1"/>
    </source>
</evidence>
<accession>A0A5B2XFC9</accession>
<feature type="transmembrane region" description="Helical" evidence="6">
    <location>
        <begin position="488"/>
        <end position="512"/>
    </location>
</feature>
<gene>
    <name evidence="8" type="ORF">F0L68_16215</name>
</gene>
<keyword evidence="9" id="KW-1185">Reference proteome</keyword>
<evidence type="ECO:0000256" key="2">
    <source>
        <dbReference type="ARBA" id="ARBA00022692"/>
    </source>
</evidence>
<dbReference type="Proteomes" id="UP000323454">
    <property type="component" value="Unassembled WGS sequence"/>
</dbReference>
<dbReference type="PANTHER" id="PTHR43077">
    <property type="entry name" value="TRANSPORT PERMEASE YVFS-RELATED"/>
    <property type="match status" value="1"/>
</dbReference>
<keyword evidence="4 6" id="KW-0472">Membrane</keyword>
<dbReference type="InterPro" id="IPR017501">
    <property type="entry name" value="Phage_infect_YhgE_C"/>
</dbReference>
<organism evidence="8 9">
    <name type="scientific">Solihabitans fulvus</name>
    <dbReference type="NCBI Taxonomy" id="1892852"/>
    <lineage>
        <taxon>Bacteria</taxon>
        <taxon>Bacillati</taxon>
        <taxon>Actinomycetota</taxon>
        <taxon>Actinomycetes</taxon>
        <taxon>Pseudonocardiales</taxon>
        <taxon>Pseudonocardiaceae</taxon>
        <taxon>Solihabitans</taxon>
    </lineage>
</organism>
<dbReference type="InterPro" id="IPR023908">
    <property type="entry name" value="xxxLxxG_rpt"/>
</dbReference>
<sequence length="687" mass="71588">MTSVRMAVNELRRVSAGKLPKLAVFALILVPLLYGSLYLYANWDPYGNLKNVPAALVVQDTGATSSDGKHLEAGKEVATELLSGKKFDWRQVSASEAEAGVANDKYTFALTLPADFSQALLSPSEFKPRQGIITLTTNDANNYLGSTIANTVVSEVRRSVSAKIGTEAADKLLLGFSTIRGKTAEAADGATKLADGQAKLLDGSQKLVDGLNTAYDKTGTAVDGANRLRDGSAEVSSGLGTLRDQTKDLPSQSQQLNDGATKLANGSQQLADNLPKIADGNAQFAQKGNEIASIGQQFVGGLDQLNGTVAQDLKNAGFTDDQVKQVMDALGKARKPIDDVNGKIQTAAGQLNALADGSKQAAAGAKDLAAGAQQLSAGTSKLAAATPAMVSGINRLNDGAKQVADGNAQMADQLPQLRDGLGQLRDGATQLRDGEKTAVDGSAKLRDGLNDGVNQIPNPDDPTRQATAKTIGDPVAVKSAHQSEAGTYGAGLAPFFLGLATWIGGFVLFLLLRPLSRRALAAGQSSLRIAVGGWLPAAALGVAQVVVMYAMVTLAVGIHPARPFATFGFLLLTSMTFIAIIHALNALLGAVGKFLGLVLLILQLVSAGGTFPWQTIPGPLHPLHVGLPMGYVVDGLRHLIYGGDLSSIGKDVGVLVGYLVLGLALSTYAAYKQRVWTPSRLKPELVL</sequence>
<feature type="transmembrane region" description="Helical" evidence="6">
    <location>
        <begin position="652"/>
        <end position="671"/>
    </location>
</feature>
<protein>
    <submittedName>
        <fullName evidence="8">YhgE/Pip domain-containing protein</fullName>
    </submittedName>
</protein>
<evidence type="ECO:0000256" key="3">
    <source>
        <dbReference type="ARBA" id="ARBA00022989"/>
    </source>
</evidence>
<dbReference type="Gene3D" id="3.40.1710.10">
    <property type="entry name" value="abc type-2 transporter like domain"/>
    <property type="match status" value="1"/>
</dbReference>
<feature type="region of interest" description="Disordered" evidence="5">
    <location>
        <begin position="447"/>
        <end position="467"/>
    </location>
</feature>
<dbReference type="NCBIfam" id="TIGR03057">
    <property type="entry name" value="xxxLxxG_by_4"/>
    <property type="match status" value="6"/>
</dbReference>
<evidence type="ECO:0000256" key="1">
    <source>
        <dbReference type="ARBA" id="ARBA00004141"/>
    </source>
</evidence>
<dbReference type="GO" id="GO:0140359">
    <property type="term" value="F:ABC-type transporter activity"/>
    <property type="evidence" value="ECO:0007669"/>
    <property type="project" value="InterPro"/>
</dbReference>
<feature type="transmembrane region" description="Helical" evidence="6">
    <location>
        <begin position="564"/>
        <end position="587"/>
    </location>
</feature>
<comment type="subcellular location">
    <subcellularLocation>
        <location evidence="1">Membrane</location>
        <topology evidence="1">Multi-pass membrane protein</topology>
    </subcellularLocation>
</comment>
<keyword evidence="3 6" id="KW-1133">Transmembrane helix</keyword>
<reference evidence="8 9" key="1">
    <citation type="submission" date="2019-09" db="EMBL/GenBank/DDBJ databases">
        <title>Goodfellowia gen. nov., a new genus of the Pseudonocardineae related to Actinoalloteichus, containing Goodfellowia coeruleoviolacea gen. nov., comb. nov. gen. nov., comb. nov.</title>
        <authorList>
            <person name="Labeda D."/>
        </authorList>
    </citation>
    <scope>NUCLEOTIDE SEQUENCE [LARGE SCALE GENOMIC DNA]</scope>
    <source>
        <strain evidence="8 9">AN110305</strain>
    </source>
</reference>
<proteinExistence type="predicted"/>
<feature type="transmembrane region" description="Helical" evidence="6">
    <location>
        <begin position="21"/>
        <end position="41"/>
    </location>
</feature>
<keyword evidence="2 6" id="KW-0812">Transmembrane</keyword>
<evidence type="ECO:0000256" key="5">
    <source>
        <dbReference type="SAM" id="MobiDB-lite"/>
    </source>
</evidence>
<evidence type="ECO:0000259" key="7">
    <source>
        <dbReference type="Pfam" id="PF12698"/>
    </source>
</evidence>